<accession>A0ACB7YQP4</accession>
<evidence type="ECO:0000313" key="1">
    <source>
        <dbReference type="EMBL" id="KAH7855129.1"/>
    </source>
</evidence>
<evidence type="ECO:0000313" key="2">
    <source>
        <dbReference type="Proteomes" id="UP000828048"/>
    </source>
</evidence>
<name>A0ACB7YQP4_9ERIC</name>
<reference evidence="1 2" key="1">
    <citation type="journal article" date="2021" name="Hortic Res">
        <title>High-quality reference genome and annotation aids understanding of berry development for evergreen blueberry (Vaccinium darrowii).</title>
        <authorList>
            <person name="Yu J."/>
            <person name="Hulse-Kemp A.M."/>
            <person name="Babiker E."/>
            <person name="Staton M."/>
        </authorList>
    </citation>
    <scope>NUCLEOTIDE SEQUENCE [LARGE SCALE GENOMIC DNA]</scope>
    <source>
        <strain evidence="2">cv. NJ 8807/NJ 8810</strain>
        <tissue evidence="1">Young leaf</tissue>
    </source>
</reference>
<protein>
    <submittedName>
        <fullName evidence="1">Uncharacterized protein</fullName>
    </submittedName>
</protein>
<comment type="caution">
    <text evidence="1">The sequence shown here is derived from an EMBL/GenBank/DDBJ whole genome shotgun (WGS) entry which is preliminary data.</text>
</comment>
<proteinExistence type="predicted"/>
<organism evidence="1 2">
    <name type="scientific">Vaccinium darrowii</name>
    <dbReference type="NCBI Taxonomy" id="229202"/>
    <lineage>
        <taxon>Eukaryota</taxon>
        <taxon>Viridiplantae</taxon>
        <taxon>Streptophyta</taxon>
        <taxon>Embryophyta</taxon>
        <taxon>Tracheophyta</taxon>
        <taxon>Spermatophyta</taxon>
        <taxon>Magnoliopsida</taxon>
        <taxon>eudicotyledons</taxon>
        <taxon>Gunneridae</taxon>
        <taxon>Pentapetalae</taxon>
        <taxon>asterids</taxon>
        <taxon>Ericales</taxon>
        <taxon>Ericaceae</taxon>
        <taxon>Vaccinioideae</taxon>
        <taxon>Vaccinieae</taxon>
        <taxon>Vaccinium</taxon>
    </lineage>
</organism>
<dbReference type="EMBL" id="CM037161">
    <property type="protein sequence ID" value="KAH7855129.1"/>
    <property type="molecule type" value="Genomic_DNA"/>
</dbReference>
<dbReference type="Proteomes" id="UP000828048">
    <property type="component" value="Chromosome 11"/>
</dbReference>
<sequence>MENLDACTESNESKEDVGEKMQNTMDSIQTKKDEMKARINQVLSNISQLTVVGSDDGKSVWENPVNNELKLWSLCLSFARGYLSRKSLRGFVVC</sequence>
<keyword evidence="2" id="KW-1185">Reference proteome</keyword>
<gene>
    <name evidence="1" type="ORF">Vadar_021553</name>
</gene>